<evidence type="ECO:0000313" key="1">
    <source>
        <dbReference type="EMBL" id="KKZ12804.1"/>
    </source>
</evidence>
<dbReference type="Proteomes" id="UP000035067">
    <property type="component" value="Unassembled WGS sequence"/>
</dbReference>
<proteinExistence type="predicted"/>
<accession>A0A0G2J5A7</accession>
<sequence>MNDFRGGFGLGKPFPFKDIGYPFTITGRRDVHMIGHGRRIRWSSGRGQVFQDIPYRHVPYMGSRGKGVPCSLGYTNKDSPLAILRHMIIHGIKYCYMQIVSQST</sequence>
<protein>
    <submittedName>
        <fullName evidence="1">Uncharacterized protein</fullName>
    </submittedName>
</protein>
<dbReference type="EMBL" id="JXQG01000011">
    <property type="protein sequence ID" value="KKZ12804.1"/>
    <property type="molecule type" value="Genomic_DNA"/>
</dbReference>
<gene>
    <name evidence="1" type="ORF">TE42_03095</name>
</gene>
<evidence type="ECO:0000313" key="2">
    <source>
        <dbReference type="Proteomes" id="UP000035067"/>
    </source>
</evidence>
<name>A0A0G2J5A7_9SYNE</name>
<dbReference type="AlphaFoldDB" id="A0A0G2J5A7"/>
<comment type="caution">
    <text evidence="1">The sequence shown here is derived from an EMBL/GenBank/DDBJ whole genome shotgun (WGS) entry which is preliminary data.</text>
</comment>
<organism evidence="1 2">
    <name type="scientific">Candidatus Synechococcus spongiarum SP3</name>
    <dbReference type="NCBI Taxonomy" id="1604020"/>
    <lineage>
        <taxon>Bacteria</taxon>
        <taxon>Bacillati</taxon>
        <taxon>Cyanobacteriota</taxon>
        <taxon>Cyanophyceae</taxon>
        <taxon>Synechococcales</taxon>
        <taxon>Synechococcaceae</taxon>
        <taxon>Synechococcus</taxon>
    </lineage>
</organism>
<reference evidence="1 2" key="1">
    <citation type="submission" date="2015-01" db="EMBL/GenBank/DDBJ databases">
        <title>Lifestyle Evolution in Cyanobacterial Symbionts of Sponges.</title>
        <authorList>
            <person name="Burgsdorf I."/>
            <person name="Slaby B.M."/>
            <person name="Handley K.M."/>
            <person name="Haber M."/>
            <person name="Blom J."/>
            <person name="Marshall C.W."/>
            <person name="Gilbert J.A."/>
            <person name="Hentschel U."/>
            <person name="Steindler L."/>
        </authorList>
    </citation>
    <scope>NUCLEOTIDE SEQUENCE [LARGE SCALE GENOMIC DNA]</scope>
    <source>
        <strain evidence="1">SP3</strain>
    </source>
</reference>